<reference evidence="1 2" key="1">
    <citation type="submission" date="2021-06" db="EMBL/GenBank/DDBJ databases">
        <authorList>
            <person name="Palmer J.M."/>
        </authorList>
    </citation>
    <scope>NUCLEOTIDE SEQUENCE [LARGE SCALE GENOMIC DNA]</scope>
    <source>
        <strain evidence="1 2">GA_2019</strain>
        <tissue evidence="1">Muscle</tissue>
    </source>
</reference>
<name>A0ABV0PBG8_9TELE</name>
<sequence length="171" mass="19355">ALAEISETALQLQGIMMKMENFQKLLELKKDLTGIENLVMPGRVRVYQVGLPQQTVGEGPAAEDVLPGMNQSFTSGLQTDPTLCAAEMERWVEDIRMAIDLAEQNSNPNTDLLSTSPPENSKMFPTDYYRYSHMHDVLTESGDVFRHLSPHGVLYQAVLFFILSIYRWQVF</sequence>
<organism evidence="1 2">
    <name type="scientific">Goodea atripinnis</name>
    <dbReference type="NCBI Taxonomy" id="208336"/>
    <lineage>
        <taxon>Eukaryota</taxon>
        <taxon>Metazoa</taxon>
        <taxon>Chordata</taxon>
        <taxon>Craniata</taxon>
        <taxon>Vertebrata</taxon>
        <taxon>Euteleostomi</taxon>
        <taxon>Actinopterygii</taxon>
        <taxon>Neopterygii</taxon>
        <taxon>Teleostei</taxon>
        <taxon>Neoteleostei</taxon>
        <taxon>Acanthomorphata</taxon>
        <taxon>Ovalentaria</taxon>
        <taxon>Atherinomorphae</taxon>
        <taxon>Cyprinodontiformes</taxon>
        <taxon>Goodeidae</taxon>
        <taxon>Goodea</taxon>
    </lineage>
</organism>
<feature type="non-terminal residue" evidence="1">
    <location>
        <position position="1"/>
    </location>
</feature>
<accession>A0ABV0PBG8</accession>
<gene>
    <name evidence="1" type="ORF">GOODEAATRI_004892</name>
</gene>
<dbReference type="EMBL" id="JAHRIO010070179">
    <property type="protein sequence ID" value="MEQ2180778.1"/>
    <property type="molecule type" value="Genomic_DNA"/>
</dbReference>
<comment type="caution">
    <text evidence="1">The sequence shown here is derived from an EMBL/GenBank/DDBJ whole genome shotgun (WGS) entry which is preliminary data.</text>
</comment>
<protein>
    <submittedName>
        <fullName evidence="1">Uncharacterized protein</fullName>
    </submittedName>
</protein>
<proteinExistence type="predicted"/>
<evidence type="ECO:0000313" key="1">
    <source>
        <dbReference type="EMBL" id="MEQ2180778.1"/>
    </source>
</evidence>
<evidence type="ECO:0000313" key="2">
    <source>
        <dbReference type="Proteomes" id="UP001476798"/>
    </source>
</evidence>
<keyword evidence="2" id="KW-1185">Reference proteome</keyword>
<dbReference type="Proteomes" id="UP001476798">
    <property type="component" value="Unassembled WGS sequence"/>
</dbReference>